<dbReference type="Gene3D" id="3.50.50.60">
    <property type="entry name" value="FAD/NAD(P)-binding domain"/>
    <property type="match status" value="2"/>
</dbReference>
<dbReference type="PANTHER" id="PTHR10668:SF105">
    <property type="entry name" value="DEHYDROGENASE-RELATED"/>
    <property type="match status" value="1"/>
</dbReference>
<organism evidence="1 2">
    <name type="scientific">Terrabacter aerolatus</name>
    <dbReference type="NCBI Taxonomy" id="422442"/>
    <lineage>
        <taxon>Bacteria</taxon>
        <taxon>Bacillati</taxon>
        <taxon>Actinomycetota</taxon>
        <taxon>Actinomycetes</taxon>
        <taxon>Micrococcales</taxon>
        <taxon>Intrasporangiaceae</taxon>
        <taxon>Terrabacter</taxon>
    </lineage>
</organism>
<name>A0A512CYW9_9MICO</name>
<dbReference type="AlphaFoldDB" id="A0A512CYW9"/>
<evidence type="ECO:0000313" key="2">
    <source>
        <dbReference type="Proteomes" id="UP000321534"/>
    </source>
</evidence>
<protein>
    <submittedName>
        <fullName evidence="1">Dehydrogenase</fullName>
    </submittedName>
</protein>
<gene>
    <name evidence="1" type="ORF">TAE01_12250</name>
</gene>
<evidence type="ECO:0000313" key="1">
    <source>
        <dbReference type="EMBL" id="GEO29415.1"/>
    </source>
</evidence>
<dbReference type="EMBL" id="BJYX01000004">
    <property type="protein sequence ID" value="GEO29415.1"/>
    <property type="molecule type" value="Genomic_DNA"/>
</dbReference>
<dbReference type="InterPro" id="IPR036188">
    <property type="entry name" value="FAD/NAD-bd_sf"/>
</dbReference>
<comment type="caution">
    <text evidence="1">The sequence shown here is derived from an EMBL/GenBank/DDBJ whole genome shotgun (WGS) entry which is preliminary data.</text>
</comment>
<dbReference type="Pfam" id="PF13450">
    <property type="entry name" value="NAD_binding_8"/>
    <property type="match status" value="1"/>
</dbReference>
<sequence>MTTTDAVVIGSGPNGLVAANLLADAGWSVVVLEEQDTPGGAVRSDDAVAPGFVHDTFSSFYPLAAGSPTIRGLQLEEHGLEWVQAPSVLGHSFADGRWGVLHRDRSVTAAALDEQAPGDGAAWLALCDTWDRVGDDLLRCLLTPFPPVRGGAGFGLRVARPGGLELVRQMLMPARSLTERLFRGDAARLLVAGNAAHGDIGLEAPGSAAMGLLLALLGQTVGFPVPRGGAGELTAALVRRLRSRGGELCVGERAEGIRVHDGRAVAVRTASRELTGRRAVLADVSAPALYGGLVSWDELPTRLRRRMARFEWDPSTVKVDWALDGPVPWEGAPERSPGTVHIADSLDGLSLSGGQVAAGLVPEHPFLLVGQMGVADPTRVPPGHEALWAYAHVPQRVRGDAGAQRSGPGEIRGTWDASDLEEMAERMERRIEGRAPGFRNRITARRVLGPRELEARDGNLVGGALNGGTAGLHQQLVFRPVAGSGRPETPVKALYLASASAHPGGGVHGACGANAARAALWHHKIHLPWRNR</sequence>
<keyword evidence="2" id="KW-1185">Reference proteome</keyword>
<dbReference type="PANTHER" id="PTHR10668">
    <property type="entry name" value="PHYTOENE DEHYDROGENASE"/>
    <property type="match status" value="1"/>
</dbReference>
<accession>A0A512CYW9</accession>
<reference evidence="1 2" key="1">
    <citation type="submission" date="2019-07" db="EMBL/GenBank/DDBJ databases">
        <title>Whole genome shotgun sequence of Terrabacter aerolatus NBRC 106305.</title>
        <authorList>
            <person name="Hosoyama A."/>
            <person name="Uohara A."/>
            <person name="Ohji S."/>
            <person name="Ichikawa N."/>
        </authorList>
    </citation>
    <scope>NUCLEOTIDE SEQUENCE [LARGE SCALE GENOMIC DNA]</scope>
    <source>
        <strain evidence="1 2">NBRC 106305</strain>
    </source>
</reference>
<dbReference type="Proteomes" id="UP000321534">
    <property type="component" value="Unassembled WGS sequence"/>
</dbReference>
<dbReference type="SUPFAM" id="SSF51905">
    <property type="entry name" value="FAD/NAD(P)-binding domain"/>
    <property type="match status" value="1"/>
</dbReference>
<proteinExistence type="predicted"/>
<dbReference type="RefSeq" id="WP_246111171.1">
    <property type="nucleotide sequence ID" value="NZ_BAAARO010000023.1"/>
</dbReference>